<evidence type="ECO:0000313" key="9">
    <source>
        <dbReference type="Proteomes" id="UP000027986"/>
    </source>
</evidence>
<dbReference type="InterPro" id="IPR029056">
    <property type="entry name" value="Ribokinase-like"/>
</dbReference>
<proteinExistence type="inferred from homology"/>
<evidence type="ECO:0000256" key="3">
    <source>
        <dbReference type="ARBA" id="ARBA00022741"/>
    </source>
</evidence>
<dbReference type="PANTHER" id="PTHR43085">
    <property type="entry name" value="HEXOKINASE FAMILY MEMBER"/>
    <property type="match status" value="1"/>
</dbReference>
<evidence type="ECO:0000256" key="5">
    <source>
        <dbReference type="ARBA" id="ARBA00022840"/>
    </source>
</evidence>
<evidence type="ECO:0000256" key="4">
    <source>
        <dbReference type="ARBA" id="ARBA00022777"/>
    </source>
</evidence>
<dbReference type="EMBL" id="CP008889">
    <property type="protein sequence ID" value="AIF40259.1"/>
    <property type="molecule type" value="Genomic_DNA"/>
</dbReference>
<organism evidence="8 9">
    <name type="scientific">Dermacoccus nishinomiyaensis</name>
    <dbReference type="NCBI Taxonomy" id="1274"/>
    <lineage>
        <taxon>Bacteria</taxon>
        <taxon>Bacillati</taxon>
        <taxon>Actinomycetota</taxon>
        <taxon>Actinomycetes</taxon>
        <taxon>Micrococcales</taxon>
        <taxon>Dermacoccaceae</taxon>
        <taxon>Dermacoccus</taxon>
    </lineage>
</organism>
<dbReference type="Gene3D" id="3.40.1190.20">
    <property type="match status" value="1"/>
</dbReference>
<dbReference type="Proteomes" id="UP000027986">
    <property type="component" value="Chromosome"/>
</dbReference>
<comment type="similarity">
    <text evidence="1">Belongs to the carbohydrate kinase PfkB family.</text>
</comment>
<keyword evidence="9" id="KW-1185">Reference proteome</keyword>
<dbReference type="InterPro" id="IPR011611">
    <property type="entry name" value="PfkB_dom"/>
</dbReference>
<keyword evidence="5" id="KW-0067">ATP-binding</keyword>
<evidence type="ECO:0000313" key="8">
    <source>
        <dbReference type="EMBL" id="AIF40259.1"/>
    </source>
</evidence>
<keyword evidence="4 8" id="KW-0418">Kinase</keyword>
<feature type="domain" description="Carbohydrate kinase PfkB" evidence="7">
    <location>
        <begin position="10"/>
        <end position="302"/>
    </location>
</feature>
<name>A0A075JEA8_9MICO</name>
<feature type="region of interest" description="Disordered" evidence="6">
    <location>
        <begin position="290"/>
        <end position="310"/>
    </location>
</feature>
<dbReference type="AlphaFoldDB" id="A0A075JEA8"/>
<dbReference type="CDD" id="cd01167">
    <property type="entry name" value="bac_FRK"/>
    <property type="match status" value="1"/>
</dbReference>
<keyword evidence="2" id="KW-0808">Transferase</keyword>
<dbReference type="InterPro" id="IPR050306">
    <property type="entry name" value="PfkB_Carbo_kinase"/>
</dbReference>
<dbReference type="SUPFAM" id="SSF53613">
    <property type="entry name" value="Ribokinase-like"/>
    <property type="match status" value="1"/>
</dbReference>
<dbReference type="KEGG" id="dni:HX89_03990"/>
<dbReference type="RefSeq" id="WP_038567151.1">
    <property type="nucleotide sequence ID" value="NZ_CP008889.1"/>
</dbReference>
<sequence>MTQPNTATTLVIGEALIDVVHPRDGESAEHVGGSPLNVAVGLSRLGHPAVLATHLGEDERGHRIQRLLTDEGVELTVASFDLDATSTAQAHLDDDGAATYDFAIDWPAVTGLPTDVAHVHTGSIGASLTPGSASVFEALKAAHASATTSFDPNVRPSLMGSPDDERERVEQFCGYVDVIKSSDEDAQWLYPGRSVEKIAELWAGLGPRLVIITRGGDGAHVRLAESGTFEVAGRSVEVADTVGAGDSFMSGLISGLLDLGLLGGVEARQRLAHAREDDVRPALARAIATSSTTVTRAGSNPPTREEIAGL</sequence>
<dbReference type="InterPro" id="IPR002173">
    <property type="entry name" value="Carboh/pur_kinase_PfkB_CS"/>
</dbReference>
<dbReference type="GO" id="GO:0005524">
    <property type="term" value="F:ATP binding"/>
    <property type="evidence" value="ECO:0007669"/>
    <property type="project" value="UniProtKB-KW"/>
</dbReference>
<dbReference type="PROSITE" id="PS00584">
    <property type="entry name" value="PFKB_KINASES_2"/>
    <property type="match status" value="1"/>
</dbReference>
<dbReference type="PANTHER" id="PTHR43085:SF1">
    <property type="entry name" value="PSEUDOURIDINE KINASE-RELATED"/>
    <property type="match status" value="1"/>
</dbReference>
<dbReference type="OrthoDB" id="9795789at2"/>
<protein>
    <submittedName>
        <fullName evidence="8">Kinase</fullName>
    </submittedName>
</protein>
<dbReference type="eggNOG" id="COG0524">
    <property type="taxonomic scope" value="Bacteria"/>
</dbReference>
<gene>
    <name evidence="8" type="ORF">HX89_03990</name>
</gene>
<dbReference type="HOGENOM" id="CLU_027634_6_2_11"/>
<feature type="compositionally biased region" description="Polar residues" evidence="6">
    <location>
        <begin position="290"/>
        <end position="302"/>
    </location>
</feature>
<keyword evidence="3" id="KW-0547">Nucleotide-binding</keyword>
<evidence type="ECO:0000256" key="2">
    <source>
        <dbReference type="ARBA" id="ARBA00022679"/>
    </source>
</evidence>
<dbReference type="GO" id="GO:0016301">
    <property type="term" value="F:kinase activity"/>
    <property type="evidence" value="ECO:0007669"/>
    <property type="project" value="UniProtKB-KW"/>
</dbReference>
<evidence type="ECO:0000256" key="1">
    <source>
        <dbReference type="ARBA" id="ARBA00010688"/>
    </source>
</evidence>
<evidence type="ECO:0000259" key="7">
    <source>
        <dbReference type="Pfam" id="PF00294"/>
    </source>
</evidence>
<dbReference type="GeneID" id="41840374"/>
<evidence type="ECO:0000256" key="6">
    <source>
        <dbReference type="SAM" id="MobiDB-lite"/>
    </source>
</evidence>
<reference evidence="8 9" key="1">
    <citation type="submission" date="2014-07" db="EMBL/GenBank/DDBJ databases">
        <title>Genome Sequencing of Dermacoccus nishinomiyaensis.</title>
        <authorList>
            <person name="Hong K.W."/>
            <person name="Chan K.G."/>
        </authorList>
    </citation>
    <scope>NUCLEOTIDE SEQUENCE [LARGE SCALE GENOMIC DNA]</scope>
    <source>
        <strain evidence="8 9">M25</strain>
    </source>
</reference>
<accession>A0A075JEA8</accession>
<dbReference type="Pfam" id="PF00294">
    <property type="entry name" value="PfkB"/>
    <property type="match status" value="1"/>
</dbReference>
<dbReference type="PROSITE" id="PS00583">
    <property type="entry name" value="PFKB_KINASES_1"/>
    <property type="match status" value="1"/>
</dbReference>